<proteinExistence type="predicted"/>
<dbReference type="KEGG" id="gfe:Gferi_19800"/>
<dbReference type="AlphaFoldDB" id="A0A1D8GL02"/>
<protein>
    <submittedName>
        <fullName evidence="1">Uncharacterized protein</fullName>
    </submittedName>
</protein>
<accession>A0A1D8GL02</accession>
<organism evidence="1 2">
    <name type="scientific">Geosporobacter ferrireducens</name>
    <dbReference type="NCBI Taxonomy" id="1424294"/>
    <lineage>
        <taxon>Bacteria</taxon>
        <taxon>Bacillati</taxon>
        <taxon>Bacillota</taxon>
        <taxon>Clostridia</taxon>
        <taxon>Peptostreptococcales</taxon>
        <taxon>Thermotaleaceae</taxon>
        <taxon>Geosporobacter</taxon>
    </lineage>
</organism>
<sequence length="60" mass="7205">MNKDVPVKNTFESLPPGVCFPWEQKSKEFTEIKGDAEIIKSEWEKLDALAYVYLWWWVQR</sequence>
<name>A0A1D8GL02_9FIRM</name>
<dbReference type="Proteomes" id="UP000095743">
    <property type="component" value="Chromosome"/>
</dbReference>
<dbReference type="EMBL" id="CP017269">
    <property type="protein sequence ID" value="AOT71578.1"/>
    <property type="molecule type" value="Genomic_DNA"/>
</dbReference>
<dbReference type="OrthoDB" id="1729944at2"/>
<reference evidence="1 2" key="1">
    <citation type="submission" date="2016-09" db="EMBL/GenBank/DDBJ databases">
        <title>Genomic analysis reveals versatility of anaerobic energy metabolism of Geosporobacter ferrireducens IRF9 of phylum Firmicutes.</title>
        <authorList>
            <person name="Kim S.-J."/>
        </authorList>
    </citation>
    <scope>NUCLEOTIDE SEQUENCE [LARGE SCALE GENOMIC DNA]</scope>
    <source>
        <strain evidence="1 2">IRF9</strain>
    </source>
</reference>
<evidence type="ECO:0000313" key="1">
    <source>
        <dbReference type="EMBL" id="AOT71578.1"/>
    </source>
</evidence>
<dbReference type="STRING" id="1424294.Gferi_19800"/>
<dbReference type="RefSeq" id="WP_069979568.1">
    <property type="nucleotide sequence ID" value="NZ_CP017269.1"/>
</dbReference>
<keyword evidence="2" id="KW-1185">Reference proteome</keyword>
<gene>
    <name evidence="1" type="ORF">Gferi_19800</name>
</gene>
<evidence type="ECO:0000313" key="2">
    <source>
        <dbReference type="Proteomes" id="UP000095743"/>
    </source>
</evidence>